<protein>
    <submittedName>
        <fullName evidence="9">D-3-phosphoglycerate dehydrogenase</fullName>
    </submittedName>
</protein>
<organism evidence="9 10">
    <name type="scientific">Acetobacter syzygii</name>
    <dbReference type="NCBI Taxonomy" id="146476"/>
    <lineage>
        <taxon>Bacteria</taxon>
        <taxon>Pseudomonadati</taxon>
        <taxon>Pseudomonadota</taxon>
        <taxon>Alphaproteobacteria</taxon>
        <taxon>Acetobacterales</taxon>
        <taxon>Acetobacteraceae</taxon>
        <taxon>Acetobacter</taxon>
    </lineage>
</organism>
<dbReference type="InterPro" id="IPR006140">
    <property type="entry name" value="D-isomer_DH_NAD-bd"/>
</dbReference>
<evidence type="ECO:0000259" key="8">
    <source>
        <dbReference type="Pfam" id="PF22629"/>
    </source>
</evidence>
<dbReference type="SUPFAM" id="SSF52283">
    <property type="entry name" value="Formate/glycerate dehydrogenase catalytic domain-like"/>
    <property type="match status" value="1"/>
</dbReference>
<dbReference type="EMBL" id="NDFP01000002">
    <property type="protein sequence ID" value="PAL28410.1"/>
    <property type="molecule type" value="Genomic_DNA"/>
</dbReference>
<dbReference type="Pfam" id="PF22629">
    <property type="entry name" value="ACT_AHAS_ss"/>
    <property type="match status" value="1"/>
</dbReference>
<dbReference type="CDD" id="cd04901">
    <property type="entry name" value="ACT_3PGDH"/>
    <property type="match status" value="1"/>
</dbReference>
<name>A0A270BTP6_9PROT</name>
<evidence type="ECO:0000313" key="10">
    <source>
        <dbReference type="Proteomes" id="UP000216033"/>
    </source>
</evidence>
<dbReference type="InterPro" id="IPR036291">
    <property type="entry name" value="NAD(P)-bd_dom_sf"/>
</dbReference>
<dbReference type="RefSeq" id="WP_048853853.1">
    <property type="nucleotide sequence ID" value="NZ_BAMZ01000014.1"/>
</dbReference>
<dbReference type="OrthoDB" id="9793626at2"/>
<comment type="pathway">
    <text evidence="4">Amino-acid biosynthesis.</text>
</comment>
<dbReference type="InterPro" id="IPR006139">
    <property type="entry name" value="D-isomer_2_OHA_DH_cat_dom"/>
</dbReference>
<evidence type="ECO:0000256" key="2">
    <source>
        <dbReference type="ARBA" id="ARBA00023002"/>
    </source>
</evidence>
<comment type="caution">
    <text evidence="9">The sequence shown here is derived from an EMBL/GenBank/DDBJ whole genome shotgun (WGS) entry which is preliminary data.</text>
</comment>
<gene>
    <name evidence="9" type="ORF">B9K05_03805</name>
</gene>
<evidence type="ECO:0000256" key="5">
    <source>
        <dbReference type="RuleBase" id="RU003719"/>
    </source>
</evidence>
<dbReference type="GO" id="GO:0006564">
    <property type="term" value="P:L-serine biosynthetic process"/>
    <property type="evidence" value="ECO:0007669"/>
    <property type="project" value="UniProtKB-ARBA"/>
</dbReference>
<dbReference type="GO" id="GO:0047545">
    <property type="term" value="F:(S)-2-hydroxyglutarate dehydrogenase activity"/>
    <property type="evidence" value="ECO:0007669"/>
    <property type="project" value="UniProtKB-ARBA"/>
</dbReference>
<evidence type="ECO:0000256" key="4">
    <source>
        <dbReference type="ARBA" id="ARBA00029440"/>
    </source>
</evidence>
<keyword evidence="3" id="KW-0520">NAD</keyword>
<dbReference type="SUPFAM" id="SSF55021">
    <property type="entry name" value="ACT-like"/>
    <property type="match status" value="1"/>
</dbReference>
<dbReference type="PROSITE" id="PS00671">
    <property type="entry name" value="D_2_HYDROXYACID_DH_3"/>
    <property type="match status" value="1"/>
</dbReference>
<dbReference type="CDD" id="cd12176">
    <property type="entry name" value="PGDH_3"/>
    <property type="match status" value="1"/>
</dbReference>
<dbReference type="Gene3D" id="3.30.70.260">
    <property type="match status" value="1"/>
</dbReference>
<dbReference type="InterPro" id="IPR045865">
    <property type="entry name" value="ACT-like_dom_sf"/>
</dbReference>
<dbReference type="GO" id="GO:0051287">
    <property type="term" value="F:NAD binding"/>
    <property type="evidence" value="ECO:0007669"/>
    <property type="project" value="InterPro"/>
</dbReference>
<sequence length="419" mass="45173">MSTSTHLSLSKDKIRILLLEGIHDSAVALLKACGYENIVRHKGALEGDALTQALEGVHIVGIRSRTQLTKEVIEGADRLMAIGCFCIGTNQVDLEAARLNGIPVFNAPYSNTRSVAELVMGEIVMLMRRIFPRSVECHQGAWTKSAANSWEVRGKTLGIVGYGSIGSQLSVLAEAFGMRVAYYDVIDKLGHGNALPVDTLDDLLAQSDVVSLHVPQLPTTANLMGAEQIKKMKKGSFLINNARGNVVDLDALAEALKSGHLLGAAIDVFPKEPKGPADKLSTPIMGLDNVILTPHIGGSTAEAQERIGVEVARKLVEYSDVGSTFGAVNFPGVQLPQSPRGTRFMHAHHNIPGVMMKLNEIFLRETCNVTAQFLQTDGEIGYVVIEADTGGNTDLDDRLLKALRELDGTVRARLIYKGC</sequence>
<evidence type="ECO:0000313" key="9">
    <source>
        <dbReference type="EMBL" id="PAL28410.1"/>
    </source>
</evidence>
<reference evidence="9 10" key="1">
    <citation type="submission" date="2017-04" db="EMBL/GenBank/DDBJ databases">
        <title>Kefir bacterial isolates.</title>
        <authorList>
            <person name="Kim Y."/>
            <person name="Blasche S."/>
            <person name="Patil K.R."/>
        </authorList>
    </citation>
    <scope>NUCLEOTIDE SEQUENCE [LARGE SCALE GENOMIC DNA]</scope>
    <source>
        <strain evidence="9 10">KR-2</strain>
    </source>
</reference>
<keyword evidence="10" id="KW-1185">Reference proteome</keyword>
<dbReference type="PROSITE" id="PS00670">
    <property type="entry name" value="D_2_HYDROXYACID_DH_2"/>
    <property type="match status" value="1"/>
</dbReference>
<keyword evidence="2 5" id="KW-0560">Oxidoreductase</keyword>
<dbReference type="Gene3D" id="3.40.50.720">
    <property type="entry name" value="NAD(P)-binding Rossmann-like Domain"/>
    <property type="match status" value="2"/>
</dbReference>
<dbReference type="Pfam" id="PF00389">
    <property type="entry name" value="2-Hacid_dh"/>
    <property type="match status" value="1"/>
</dbReference>
<evidence type="ECO:0000259" key="6">
    <source>
        <dbReference type="Pfam" id="PF00389"/>
    </source>
</evidence>
<accession>A0A270BTP6</accession>
<dbReference type="PANTHER" id="PTHR43761:SF1">
    <property type="entry name" value="D-ISOMER SPECIFIC 2-HYDROXYACID DEHYDROGENASE CATALYTIC DOMAIN-CONTAINING PROTEIN-RELATED"/>
    <property type="match status" value="1"/>
</dbReference>
<dbReference type="PANTHER" id="PTHR43761">
    <property type="entry name" value="D-ISOMER SPECIFIC 2-HYDROXYACID DEHYDROGENASE FAMILY PROTEIN (AFU_ORTHOLOGUE AFUA_1G13630)"/>
    <property type="match status" value="1"/>
</dbReference>
<dbReference type="Pfam" id="PF02826">
    <property type="entry name" value="2-Hacid_dh_C"/>
    <property type="match status" value="1"/>
</dbReference>
<dbReference type="STRING" id="1231343.Absy_014_026"/>
<feature type="domain" description="Acetolactate synthase small subunit-like ACT" evidence="8">
    <location>
        <begin position="345"/>
        <end position="410"/>
    </location>
</feature>
<comment type="similarity">
    <text evidence="1 5">Belongs to the D-isomer specific 2-hydroxyacid dehydrogenase family.</text>
</comment>
<dbReference type="InterPro" id="IPR054480">
    <property type="entry name" value="AHAS_small-like_ACT"/>
</dbReference>
<evidence type="ECO:0000256" key="1">
    <source>
        <dbReference type="ARBA" id="ARBA00005854"/>
    </source>
</evidence>
<dbReference type="AlphaFoldDB" id="A0A270BTP6"/>
<feature type="domain" description="D-isomer specific 2-hydroxyacid dehydrogenase NAD-binding" evidence="7">
    <location>
        <begin position="122"/>
        <end position="297"/>
    </location>
</feature>
<dbReference type="InterPro" id="IPR050418">
    <property type="entry name" value="D-iso_2-hydroxyacid_DH_PdxB"/>
</dbReference>
<proteinExistence type="inferred from homology"/>
<feature type="domain" description="D-isomer specific 2-hydroxyacid dehydrogenase catalytic" evidence="6">
    <location>
        <begin position="16"/>
        <end position="329"/>
    </location>
</feature>
<evidence type="ECO:0000259" key="7">
    <source>
        <dbReference type="Pfam" id="PF02826"/>
    </source>
</evidence>
<dbReference type="InterPro" id="IPR029753">
    <property type="entry name" value="D-isomer_DH_CS"/>
</dbReference>
<dbReference type="FunFam" id="3.40.50.720:FF:000041">
    <property type="entry name" value="D-3-phosphoglycerate dehydrogenase"/>
    <property type="match status" value="1"/>
</dbReference>
<dbReference type="SUPFAM" id="SSF51735">
    <property type="entry name" value="NAD(P)-binding Rossmann-fold domains"/>
    <property type="match status" value="1"/>
</dbReference>
<dbReference type="NCBIfam" id="NF008759">
    <property type="entry name" value="PRK11790.1"/>
    <property type="match status" value="1"/>
</dbReference>
<evidence type="ECO:0000256" key="3">
    <source>
        <dbReference type="ARBA" id="ARBA00023027"/>
    </source>
</evidence>
<dbReference type="Proteomes" id="UP000216033">
    <property type="component" value="Unassembled WGS sequence"/>
</dbReference>
<dbReference type="GeneID" id="98302466"/>
<dbReference type="GO" id="GO:0004617">
    <property type="term" value="F:phosphoglycerate dehydrogenase activity"/>
    <property type="evidence" value="ECO:0007669"/>
    <property type="project" value="UniProtKB-ARBA"/>
</dbReference>